<dbReference type="Proteomes" id="UP000663193">
    <property type="component" value="Chromosome 6"/>
</dbReference>
<dbReference type="PANTHER" id="PTHR43004:SF19">
    <property type="entry name" value="BINDING MONOOXYGENASE, PUTATIVE (JCVI)-RELATED"/>
    <property type="match status" value="1"/>
</dbReference>
<dbReference type="OMA" id="EDWAVIV"/>
<keyword evidence="7" id="KW-1185">Reference proteome</keyword>
<evidence type="ECO:0000259" key="5">
    <source>
        <dbReference type="Pfam" id="PF01494"/>
    </source>
</evidence>
<dbReference type="GO" id="GO:0016709">
    <property type="term" value="F:oxidoreductase activity, acting on paired donors, with incorporation or reduction of molecular oxygen, NAD(P)H as one donor, and incorporation of one atom of oxygen"/>
    <property type="evidence" value="ECO:0007669"/>
    <property type="project" value="UniProtKB-ARBA"/>
</dbReference>
<feature type="domain" description="FAD-binding" evidence="5">
    <location>
        <begin position="2"/>
        <end position="344"/>
    </location>
</feature>
<dbReference type="SUPFAM" id="SSF51905">
    <property type="entry name" value="FAD/NAD(P)-binding domain"/>
    <property type="match status" value="1"/>
</dbReference>
<dbReference type="Gene3D" id="3.50.50.60">
    <property type="entry name" value="FAD/NAD(P)-binding domain"/>
    <property type="match status" value="1"/>
</dbReference>
<reference evidence="7" key="1">
    <citation type="journal article" date="2021" name="BMC Genomics">
        <title>Chromosome-level genome assembly and manually-curated proteome of model necrotroph Parastagonospora nodorum Sn15 reveals a genome-wide trove of candidate effector homologs, and redundancy of virulence-related functions within an accessory chromosome.</title>
        <authorList>
            <person name="Bertazzoni S."/>
            <person name="Jones D.A.B."/>
            <person name="Phan H.T."/>
            <person name="Tan K.-C."/>
            <person name="Hane J.K."/>
        </authorList>
    </citation>
    <scope>NUCLEOTIDE SEQUENCE [LARGE SCALE GENOMIC DNA]</scope>
    <source>
        <strain evidence="7">SN15 / ATCC MYA-4574 / FGSC 10173)</strain>
    </source>
</reference>
<accession>A0A7U2HZU1</accession>
<dbReference type="EMBL" id="CP069028">
    <property type="protein sequence ID" value="QRC96479.1"/>
    <property type="molecule type" value="Genomic_DNA"/>
</dbReference>
<organism evidence="6 7">
    <name type="scientific">Phaeosphaeria nodorum (strain SN15 / ATCC MYA-4574 / FGSC 10173)</name>
    <name type="common">Glume blotch fungus</name>
    <name type="synonym">Parastagonospora nodorum</name>
    <dbReference type="NCBI Taxonomy" id="321614"/>
    <lineage>
        <taxon>Eukaryota</taxon>
        <taxon>Fungi</taxon>
        <taxon>Dikarya</taxon>
        <taxon>Ascomycota</taxon>
        <taxon>Pezizomycotina</taxon>
        <taxon>Dothideomycetes</taxon>
        <taxon>Pleosporomycetidae</taxon>
        <taxon>Pleosporales</taxon>
        <taxon>Pleosporineae</taxon>
        <taxon>Phaeosphaeriaceae</taxon>
        <taxon>Parastagonospora</taxon>
    </lineage>
</organism>
<sequence>MYDVIIIGGGPVGLFLGLSLARQDIEVLVLEAEADIVPSPRALMYFPIVLHEFEKSGILDDVVEAGYKNQEGLCFRTPFGGTNEVLAKIPPGEASDGEIDYGVQLAQPEMAGIIRNHALKCPTFTIKYNTRFVDMKEQNDTVIVEAQPHIGENLFYAAQFLVACDGASSSVRKRLDIPFEGLTWDDWRFLAINIKYDFAKYGYPAANHVIDPEDWAVIVRASNEKEGLWRIATGIDPKIPVDQIEQHLPAKLEKLLPGPRPLKYDVVAVNPYWAHERVAKTFTSGRVVLCGDAAHVCNPLTALGLTTGLIDVAYLSRLLPQAFSTHSPRPWQALLQQYATLRRKDVINRVHKQTIEGKMRIHSLDRKVVAQRDDFFNMLNKNPGFGRFIASTMIEKVPDSLFPSLATRSMNALDGVLKFCRIVPMIIYWKLRSSIL</sequence>
<proteinExistence type="predicted"/>
<evidence type="ECO:0000256" key="2">
    <source>
        <dbReference type="ARBA" id="ARBA00022630"/>
    </source>
</evidence>
<keyword evidence="4" id="KW-0560">Oxidoreductase</keyword>
<dbReference type="Gene3D" id="3.30.9.10">
    <property type="entry name" value="D-Amino Acid Oxidase, subunit A, domain 2"/>
    <property type="match status" value="1"/>
</dbReference>
<keyword evidence="2" id="KW-0285">Flavoprotein</keyword>
<dbReference type="PRINTS" id="PR00420">
    <property type="entry name" value="RNGMNOXGNASE"/>
</dbReference>
<dbReference type="InterPro" id="IPR002938">
    <property type="entry name" value="FAD-bd"/>
</dbReference>
<dbReference type="VEuPathDB" id="FungiDB:JI435_013920"/>
<evidence type="ECO:0000313" key="7">
    <source>
        <dbReference type="Proteomes" id="UP000663193"/>
    </source>
</evidence>
<dbReference type="OrthoDB" id="2096480at2759"/>
<dbReference type="AlphaFoldDB" id="A0A7U2HZU1"/>
<evidence type="ECO:0000256" key="4">
    <source>
        <dbReference type="ARBA" id="ARBA00023002"/>
    </source>
</evidence>
<evidence type="ECO:0000256" key="1">
    <source>
        <dbReference type="ARBA" id="ARBA00001974"/>
    </source>
</evidence>
<dbReference type="PANTHER" id="PTHR43004">
    <property type="entry name" value="TRK SYSTEM POTASSIUM UPTAKE PROTEIN"/>
    <property type="match status" value="1"/>
</dbReference>
<dbReference type="InterPro" id="IPR050641">
    <property type="entry name" value="RIFMO-like"/>
</dbReference>
<gene>
    <name evidence="6" type="ORF">JI435_013920</name>
</gene>
<protein>
    <recommendedName>
        <fullName evidence="5">FAD-binding domain-containing protein</fullName>
    </recommendedName>
</protein>
<keyword evidence="3" id="KW-0274">FAD</keyword>
<name>A0A7U2HZU1_PHANO</name>
<dbReference type="InterPro" id="IPR036188">
    <property type="entry name" value="FAD/NAD-bd_sf"/>
</dbReference>
<dbReference type="GO" id="GO:0071949">
    <property type="term" value="F:FAD binding"/>
    <property type="evidence" value="ECO:0007669"/>
    <property type="project" value="InterPro"/>
</dbReference>
<evidence type="ECO:0000256" key="3">
    <source>
        <dbReference type="ARBA" id="ARBA00022827"/>
    </source>
</evidence>
<comment type="cofactor">
    <cofactor evidence="1">
        <name>FAD</name>
        <dbReference type="ChEBI" id="CHEBI:57692"/>
    </cofactor>
</comment>
<dbReference type="Pfam" id="PF01494">
    <property type="entry name" value="FAD_binding_3"/>
    <property type="match status" value="1"/>
</dbReference>
<evidence type="ECO:0000313" key="6">
    <source>
        <dbReference type="EMBL" id="QRC96479.1"/>
    </source>
</evidence>